<accession>A0A9P5WVP3</accession>
<keyword evidence="1" id="KW-0812">Transmembrane</keyword>
<organism evidence="2 3">
    <name type="scientific">Macrolepiota fuliginosa MF-IS2</name>
    <dbReference type="NCBI Taxonomy" id="1400762"/>
    <lineage>
        <taxon>Eukaryota</taxon>
        <taxon>Fungi</taxon>
        <taxon>Dikarya</taxon>
        <taxon>Basidiomycota</taxon>
        <taxon>Agaricomycotina</taxon>
        <taxon>Agaricomycetes</taxon>
        <taxon>Agaricomycetidae</taxon>
        <taxon>Agaricales</taxon>
        <taxon>Agaricineae</taxon>
        <taxon>Agaricaceae</taxon>
        <taxon>Macrolepiota</taxon>
    </lineage>
</organism>
<evidence type="ECO:0000313" key="3">
    <source>
        <dbReference type="Proteomes" id="UP000807342"/>
    </source>
</evidence>
<keyword evidence="1" id="KW-1133">Transmembrane helix</keyword>
<sequence length="114" mass="12726">MDNLKAEGNHCSGVCEGNTTYVELLVDIIAWGSVGGFCDVLIAIYMFYFPLNAIHAAFETTIMGTLENPGISYKNQMTIAGNRNFNSCNGHWLYCPVDFWGLRIQLVYDSQPFS</sequence>
<gene>
    <name evidence="2" type="ORF">P691DRAFT_786666</name>
</gene>
<proteinExistence type="predicted"/>
<evidence type="ECO:0000256" key="1">
    <source>
        <dbReference type="SAM" id="Phobius"/>
    </source>
</evidence>
<comment type="caution">
    <text evidence="2">The sequence shown here is derived from an EMBL/GenBank/DDBJ whole genome shotgun (WGS) entry which is preliminary data.</text>
</comment>
<dbReference type="Proteomes" id="UP000807342">
    <property type="component" value="Unassembled WGS sequence"/>
</dbReference>
<name>A0A9P5WVP3_9AGAR</name>
<keyword evidence="3" id="KW-1185">Reference proteome</keyword>
<keyword evidence="1" id="KW-0472">Membrane</keyword>
<reference evidence="2" key="1">
    <citation type="submission" date="2020-11" db="EMBL/GenBank/DDBJ databases">
        <authorList>
            <consortium name="DOE Joint Genome Institute"/>
            <person name="Ahrendt S."/>
            <person name="Riley R."/>
            <person name="Andreopoulos W."/>
            <person name="Labutti K."/>
            <person name="Pangilinan J."/>
            <person name="Ruiz-Duenas F.J."/>
            <person name="Barrasa J.M."/>
            <person name="Sanchez-Garcia M."/>
            <person name="Camarero S."/>
            <person name="Miyauchi S."/>
            <person name="Serrano A."/>
            <person name="Linde D."/>
            <person name="Babiker R."/>
            <person name="Drula E."/>
            <person name="Ayuso-Fernandez I."/>
            <person name="Pacheco R."/>
            <person name="Padilla G."/>
            <person name="Ferreira P."/>
            <person name="Barriuso J."/>
            <person name="Kellner H."/>
            <person name="Castanera R."/>
            <person name="Alfaro M."/>
            <person name="Ramirez L."/>
            <person name="Pisabarro A.G."/>
            <person name="Kuo A."/>
            <person name="Tritt A."/>
            <person name="Lipzen A."/>
            <person name="He G."/>
            <person name="Yan M."/>
            <person name="Ng V."/>
            <person name="Cullen D."/>
            <person name="Martin F."/>
            <person name="Rosso M.-N."/>
            <person name="Henrissat B."/>
            <person name="Hibbett D."/>
            <person name="Martinez A.T."/>
            <person name="Grigoriev I.V."/>
        </authorList>
    </citation>
    <scope>NUCLEOTIDE SEQUENCE</scope>
    <source>
        <strain evidence="2">MF-IS2</strain>
    </source>
</reference>
<feature type="transmembrane region" description="Helical" evidence="1">
    <location>
        <begin position="28"/>
        <end position="48"/>
    </location>
</feature>
<evidence type="ECO:0000313" key="2">
    <source>
        <dbReference type="EMBL" id="KAF9439444.1"/>
    </source>
</evidence>
<dbReference type="EMBL" id="MU154281">
    <property type="protein sequence ID" value="KAF9439444.1"/>
    <property type="molecule type" value="Genomic_DNA"/>
</dbReference>
<protein>
    <submittedName>
        <fullName evidence="2">Uncharacterized protein</fullName>
    </submittedName>
</protein>
<dbReference type="AlphaFoldDB" id="A0A9P5WVP3"/>